<evidence type="ECO:0000313" key="2">
    <source>
        <dbReference type="Proteomes" id="UP001164250"/>
    </source>
</evidence>
<reference evidence="2" key="1">
    <citation type="journal article" date="2023" name="G3 (Bethesda)">
        <title>Genome assembly and association tests identify interacting loci associated with vigor, precocity, and sex in interspecific pistachio rootstocks.</title>
        <authorList>
            <person name="Palmer W."/>
            <person name="Jacygrad E."/>
            <person name="Sagayaradj S."/>
            <person name="Cavanaugh K."/>
            <person name="Han R."/>
            <person name="Bertier L."/>
            <person name="Beede B."/>
            <person name="Kafkas S."/>
            <person name="Golino D."/>
            <person name="Preece J."/>
            <person name="Michelmore R."/>
        </authorList>
    </citation>
    <scope>NUCLEOTIDE SEQUENCE [LARGE SCALE GENOMIC DNA]</scope>
</reference>
<organism evidence="1 2">
    <name type="scientific">Pistacia atlantica</name>
    <dbReference type="NCBI Taxonomy" id="434234"/>
    <lineage>
        <taxon>Eukaryota</taxon>
        <taxon>Viridiplantae</taxon>
        <taxon>Streptophyta</taxon>
        <taxon>Embryophyta</taxon>
        <taxon>Tracheophyta</taxon>
        <taxon>Spermatophyta</taxon>
        <taxon>Magnoliopsida</taxon>
        <taxon>eudicotyledons</taxon>
        <taxon>Gunneridae</taxon>
        <taxon>Pentapetalae</taxon>
        <taxon>rosids</taxon>
        <taxon>malvids</taxon>
        <taxon>Sapindales</taxon>
        <taxon>Anacardiaceae</taxon>
        <taxon>Pistacia</taxon>
    </lineage>
</organism>
<comment type="caution">
    <text evidence="1">The sequence shown here is derived from an EMBL/GenBank/DDBJ whole genome shotgun (WGS) entry which is preliminary data.</text>
</comment>
<sequence>MEVESSESKTIKRRVGLLYDDRMCKHHTPDGDNHPENPYRIKAIWNKLQKAGIPRRCVVLNAKEAEDKYILSVHSKNHVNLIRNVSTKQFDLRRNRIASNFNSIYLNEGSSKAAYLAAGSVIEVADRVAKGELNSAFAVVRPPGHHAEQDEAMGFCLYNNVAIAASFLLNERPELGINKILIVDWDVHHGNGTQKMFWKDPHVLFFSVHRHEFGTFYPANDDGFYTMIGEGPGAGYNINVPWENGRCGDADYLAVWDHILLPVAKEFAPDIIIVSAGFDAAAGDPLGGCHVTPYGYSVMLNKVKSYWHWKEDTILNLYQIQSLRAWKFCWSTSLSSGSSEAYPFESTWRVIQAHMISSSDSEDEYEKTPDVVSENLEAVPSGCYGTPFEAEKLKMVMLKLNAAIVATESAPRRSELSKVDVWYASFGSNMWKPRFLCYIQGGQVEGMKKACSGSMDRNPPKETLWKTFPHRLFFGRNSSRTWGPGGVAFLNPESNDQEKAYLCLNRITLEQFNDVLLQENVATDEKDFPFLDITALNSSADKRSISLEALKKDWYHNVVYLGKERNIPILTITCSPLDVESFKSGEFPLRVPAVEYANTLIRGLVEGEQLSEKEAMAYIHEASAKKL</sequence>
<evidence type="ECO:0000313" key="1">
    <source>
        <dbReference type="EMBL" id="KAJ0105004.1"/>
    </source>
</evidence>
<protein>
    <submittedName>
        <fullName evidence="1">Uncharacterized protein</fullName>
    </submittedName>
</protein>
<gene>
    <name evidence="1" type="ORF">Patl1_18889</name>
</gene>
<name>A0ACC1BZ32_9ROSI</name>
<dbReference type="EMBL" id="CM047898">
    <property type="protein sequence ID" value="KAJ0105004.1"/>
    <property type="molecule type" value="Genomic_DNA"/>
</dbReference>
<dbReference type="Proteomes" id="UP001164250">
    <property type="component" value="Chromosome 2"/>
</dbReference>
<keyword evidence="2" id="KW-1185">Reference proteome</keyword>
<accession>A0ACC1BZ32</accession>
<proteinExistence type="predicted"/>